<keyword evidence="1" id="KW-0479">Metal-binding</keyword>
<keyword evidence="2" id="KW-0812">Transmembrane</keyword>
<dbReference type="InterPro" id="IPR045899">
    <property type="entry name" value="ATL71-like"/>
</dbReference>
<dbReference type="InterPro" id="IPR001841">
    <property type="entry name" value="Znf_RING"/>
</dbReference>
<keyword evidence="1" id="KW-0863">Zinc-finger</keyword>
<feature type="non-terminal residue" evidence="4">
    <location>
        <position position="1"/>
    </location>
</feature>
<dbReference type="SMART" id="SM00184">
    <property type="entry name" value="RING"/>
    <property type="match status" value="1"/>
</dbReference>
<dbReference type="InterPro" id="IPR013083">
    <property type="entry name" value="Znf_RING/FYVE/PHD"/>
</dbReference>
<dbReference type="Gene3D" id="3.30.40.10">
    <property type="entry name" value="Zinc/RING finger domain, C3HC4 (zinc finger)"/>
    <property type="match status" value="1"/>
</dbReference>
<gene>
    <name evidence="4" type="ORF">M569_13867</name>
</gene>
<name>S8C9B8_9LAMI</name>
<dbReference type="Pfam" id="PF13639">
    <property type="entry name" value="zf-RING_2"/>
    <property type="match status" value="1"/>
</dbReference>
<feature type="non-terminal residue" evidence="4">
    <location>
        <position position="140"/>
    </location>
</feature>
<evidence type="ECO:0000256" key="1">
    <source>
        <dbReference type="PROSITE-ProRule" id="PRU00175"/>
    </source>
</evidence>
<evidence type="ECO:0000256" key="2">
    <source>
        <dbReference type="SAM" id="Phobius"/>
    </source>
</evidence>
<proteinExistence type="predicted"/>
<evidence type="ECO:0000259" key="3">
    <source>
        <dbReference type="PROSITE" id="PS50089"/>
    </source>
</evidence>
<protein>
    <recommendedName>
        <fullName evidence="3">RING-type domain-containing protein</fullName>
    </recommendedName>
</protein>
<dbReference type="Proteomes" id="UP000015453">
    <property type="component" value="Unassembled WGS sequence"/>
</dbReference>
<dbReference type="PROSITE" id="PS50089">
    <property type="entry name" value="ZF_RING_2"/>
    <property type="match status" value="1"/>
</dbReference>
<evidence type="ECO:0000313" key="4">
    <source>
        <dbReference type="EMBL" id="EPS60936.1"/>
    </source>
</evidence>
<keyword evidence="2" id="KW-1133">Transmembrane helix</keyword>
<keyword evidence="5" id="KW-1185">Reference proteome</keyword>
<feature type="domain" description="RING-type" evidence="3">
    <location>
        <begin position="81"/>
        <end position="123"/>
    </location>
</feature>
<keyword evidence="1" id="KW-0862">Zinc</keyword>
<dbReference type="SUPFAM" id="SSF57850">
    <property type="entry name" value="RING/U-box"/>
    <property type="match status" value="1"/>
</dbReference>
<keyword evidence="2" id="KW-0472">Membrane</keyword>
<feature type="transmembrane region" description="Helical" evidence="2">
    <location>
        <begin position="7"/>
        <end position="27"/>
    </location>
</feature>
<dbReference type="GO" id="GO:0008270">
    <property type="term" value="F:zinc ion binding"/>
    <property type="evidence" value="ECO:0007669"/>
    <property type="project" value="UniProtKB-KW"/>
</dbReference>
<organism evidence="4 5">
    <name type="scientific">Genlisea aurea</name>
    <dbReference type="NCBI Taxonomy" id="192259"/>
    <lineage>
        <taxon>Eukaryota</taxon>
        <taxon>Viridiplantae</taxon>
        <taxon>Streptophyta</taxon>
        <taxon>Embryophyta</taxon>
        <taxon>Tracheophyta</taxon>
        <taxon>Spermatophyta</taxon>
        <taxon>Magnoliopsida</taxon>
        <taxon>eudicotyledons</taxon>
        <taxon>Gunneridae</taxon>
        <taxon>Pentapetalae</taxon>
        <taxon>asterids</taxon>
        <taxon>lamiids</taxon>
        <taxon>Lamiales</taxon>
        <taxon>Lentibulariaceae</taxon>
        <taxon>Genlisea</taxon>
    </lineage>
</organism>
<reference evidence="4 5" key="1">
    <citation type="journal article" date="2013" name="BMC Genomics">
        <title>The miniature genome of a carnivorous plant Genlisea aurea contains a low number of genes and short non-coding sequences.</title>
        <authorList>
            <person name="Leushkin E.V."/>
            <person name="Sutormin R.A."/>
            <person name="Nabieva E.R."/>
            <person name="Penin A.A."/>
            <person name="Kondrashov A.S."/>
            <person name="Logacheva M.D."/>
        </authorList>
    </citation>
    <scope>NUCLEOTIDE SEQUENCE [LARGE SCALE GENOMIC DNA]</scope>
</reference>
<accession>S8C9B8</accession>
<evidence type="ECO:0000313" key="5">
    <source>
        <dbReference type="Proteomes" id="UP000015453"/>
    </source>
</evidence>
<comment type="caution">
    <text evidence="4">The sequence shown here is derived from an EMBL/GenBank/DDBJ whole genome shotgun (WGS) entry which is preliminary data.</text>
</comment>
<dbReference type="EMBL" id="AUSU01007196">
    <property type="protein sequence ID" value="EPS60936.1"/>
    <property type="molecule type" value="Genomic_DNA"/>
</dbReference>
<dbReference type="AlphaFoldDB" id="S8C9B8"/>
<sequence>SIGVLEFGIGACIVVLLMVACTLATYFCTGDGGLITPAARSVPPVTRTPAKGIDESTWTGCPRLLYSEVKARVRGSTAASCTICLADYRNADVIRRLPKCGHLFHVTCIDPWLRLHPTCPVCRTPPLTPQRSEVIPTTRP</sequence>
<dbReference type="OrthoDB" id="8062037at2759"/>
<dbReference type="PANTHER" id="PTHR46719">
    <property type="entry name" value="TRANSCRIPTION FACTOR C2H2 FAMILY-RELATED"/>
    <property type="match status" value="1"/>
</dbReference>
<dbReference type="PANTHER" id="PTHR46719:SF7">
    <property type="entry name" value="RING-H2 FINGER PROTEIN ATL71-RELATED"/>
    <property type="match status" value="1"/>
</dbReference>